<dbReference type="Gene3D" id="1.10.3210.10">
    <property type="entry name" value="Hypothetical protein af1432"/>
    <property type="match status" value="1"/>
</dbReference>
<accession>S0G226</accession>
<evidence type="ECO:0000313" key="2">
    <source>
        <dbReference type="EMBL" id="EMS77751.1"/>
    </source>
</evidence>
<dbReference type="AlphaFoldDB" id="S0G226"/>
<dbReference type="PROSITE" id="PS51832">
    <property type="entry name" value="HD_GYP"/>
    <property type="match status" value="1"/>
</dbReference>
<protein>
    <submittedName>
        <fullName evidence="2">HD-GYP domain-containing protein</fullName>
    </submittedName>
</protein>
<comment type="caution">
    <text evidence="2">The sequence shown here is derived from an EMBL/GenBank/DDBJ whole genome shotgun (WGS) entry which is preliminary data.</text>
</comment>
<evidence type="ECO:0000259" key="1">
    <source>
        <dbReference type="PROSITE" id="PS51832"/>
    </source>
</evidence>
<dbReference type="EMBL" id="APJX01000012">
    <property type="protein sequence ID" value="EMS77751.1"/>
    <property type="molecule type" value="Genomic_DNA"/>
</dbReference>
<dbReference type="CDD" id="cd00077">
    <property type="entry name" value="HDc"/>
    <property type="match status" value="1"/>
</dbReference>
<dbReference type="PANTHER" id="PTHR43155:SF2">
    <property type="entry name" value="CYCLIC DI-GMP PHOSPHODIESTERASE PA4108"/>
    <property type="match status" value="1"/>
</dbReference>
<dbReference type="InterPro" id="IPR003607">
    <property type="entry name" value="HD/PDEase_dom"/>
</dbReference>
<sequence>MSLPAYDQNLGEIHNLSIPSGTLTPEERYKINGHVISTLRMLEQLPFPKEMTKIPRYAATHHEVLNGTGYPRQLTAKDLSLPERIIGVADIFEALTAADRPYKKAKKISEALEILQDMVEKNLIDADVFNLFLTSGVCMEYARRYLAPELIDVADVSRYLSQSISAG</sequence>
<dbReference type="InterPro" id="IPR037522">
    <property type="entry name" value="HD_GYP_dom"/>
</dbReference>
<organism evidence="2 3">
    <name type="scientific">Desulfotignum phosphitoxidans DSM 13687</name>
    <dbReference type="NCBI Taxonomy" id="1286635"/>
    <lineage>
        <taxon>Bacteria</taxon>
        <taxon>Pseudomonadati</taxon>
        <taxon>Thermodesulfobacteriota</taxon>
        <taxon>Desulfobacteria</taxon>
        <taxon>Desulfobacterales</taxon>
        <taxon>Desulfobacteraceae</taxon>
        <taxon>Desulfotignum</taxon>
    </lineage>
</organism>
<name>S0G226_9BACT</name>
<dbReference type="RefSeq" id="WP_006968189.1">
    <property type="nucleotide sequence ID" value="NZ_APJX01000012.1"/>
</dbReference>
<dbReference type="Pfam" id="PF13487">
    <property type="entry name" value="HD_5"/>
    <property type="match status" value="1"/>
</dbReference>
<dbReference type="SUPFAM" id="SSF109604">
    <property type="entry name" value="HD-domain/PDEase-like"/>
    <property type="match status" value="1"/>
</dbReference>
<keyword evidence="3" id="KW-1185">Reference proteome</keyword>
<proteinExistence type="predicted"/>
<dbReference type="Proteomes" id="UP000014216">
    <property type="component" value="Unassembled WGS sequence"/>
</dbReference>
<dbReference type="OrthoDB" id="9769359at2"/>
<gene>
    <name evidence="2" type="ORF">Dpo_12c00290</name>
</gene>
<evidence type="ECO:0000313" key="3">
    <source>
        <dbReference type="Proteomes" id="UP000014216"/>
    </source>
</evidence>
<reference evidence="2 3" key="1">
    <citation type="journal article" date="2013" name="Genome Announc.">
        <title>Draft Genome Sequence of Desulfotignum phosphitoxidans DSM 13687 Strain FiPS-3.</title>
        <authorList>
            <person name="Poehlein A."/>
            <person name="Daniel R."/>
            <person name="Simeonova D.D."/>
        </authorList>
    </citation>
    <scope>NUCLEOTIDE SEQUENCE [LARGE SCALE GENOMIC DNA]</scope>
    <source>
        <strain evidence="2 3">DSM 13687</strain>
    </source>
</reference>
<dbReference type="PANTHER" id="PTHR43155">
    <property type="entry name" value="CYCLIC DI-GMP PHOSPHODIESTERASE PA4108-RELATED"/>
    <property type="match status" value="1"/>
</dbReference>
<feature type="domain" description="HD-GYP" evidence="1">
    <location>
        <begin position="1"/>
        <end position="147"/>
    </location>
</feature>